<comment type="caution">
    <text evidence="1">The sequence shown here is derived from an EMBL/GenBank/DDBJ whole genome shotgun (WGS) entry which is preliminary data.</text>
</comment>
<proteinExistence type="predicted"/>
<evidence type="ECO:0000313" key="1">
    <source>
        <dbReference type="EMBL" id="RRT61109.1"/>
    </source>
</evidence>
<organism evidence="1 2">
    <name type="scientific">Ensete ventricosum</name>
    <name type="common">Abyssinian banana</name>
    <name type="synonym">Musa ensete</name>
    <dbReference type="NCBI Taxonomy" id="4639"/>
    <lineage>
        <taxon>Eukaryota</taxon>
        <taxon>Viridiplantae</taxon>
        <taxon>Streptophyta</taxon>
        <taxon>Embryophyta</taxon>
        <taxon>Tracheophyta</taxon>
        <taxon>Spermatophyta</taxon>
        <taxon>Magnoliopsida</taxon>
        <taxon>Liliopsida</taxon>
        <taxon>Zingiberales</taxon>
        <taxon>Musaceae</taxon>
        <taxon>Ensete</taxon>
    </lineage>
</organism>
<protein>
    <submittedName>
        <fullName evidence="1">Uncharacterized protein</fullName>
    </submittedName>
</protein>
<dbReference type="EMBL" id="AMZH03007531">
    <property type="protein sequence ID" value="RRT61109.1"/>
    <property type="molecule type" value="Genomic_DNA"/>
</dbReference>
<gene>
    <name evidence="1" type="ORF">B296_00027801</name>
</gene>
<sequence>MNKKVILMMVKVMALRVDVVVVVDNHDTLVPSNEAFAWMPEEEEVRHLHRFASSSAALHLLLAIQSDPLQSGEVDSKAGRQPRYWAGAYTSFARRLKLESSKQARIFAKLTRNLSLLIAHRPFLESATPLDETIVTLCRVRGVGTARFLCMRKFVRVSLQREWEVELKRSRRCALLGLVKVGTTAPEFISGQPKIPAQRLHRGGVPDVIPPTIKLIP</sequence>
<evidence type="ECO:0000313" key="2">
    <source>
        <dbReference type="Proteomes" id="UP000287651"/>
    </source>
</evidence>
<accession>A0A426ZAX8</accession>
<dbReference type="Proteomes" id="UP000287651">
    <property type="component" value="Unassembled WGS sequence"/>
</dbReference>
<reference evidence="1 2" key="1">
    <citation type="journal article" date="2014" name="Agronomy (Basel)">
        <title>A Draft Genome Sequence for Ensete ventricosum, the Drought-Tolerant Tree Against Hunger.</title>
        <authorList>
            <person name="Harrison J."/>
            <person name="Moore K.A."/>
            <person name="Paszkiewicz K."/>
            <person name="Jones T."/>
            <person name="Grant M."/>
            <person name="Ambacheew D."/>
            <person name="Muzemil S."/>
            <person name="Studholme D.J."/>
        </authorList>
    </citation>
    <scope>NUCLEOTIDE SEQUENCE [LARGE SCALE GENOMIC DNA]</scope>
</reference>
<dbReference type="AlphaFoldDB" id="A0A426ZAX8"/>
<name>A0A426ZAX8_ENSVE</name>